<evidence type="ECO:0000256" key="2">
    <source>
        <dbReference type="ARBA" id="ARBA00004953"/>
    </source>
</evidence>
<protein>
    <recommendedName>
        <fullName evidence="9">Cobalamin biosynthesis protein CobD</fullName>
    </recommendedName>
</protein>
<comment type="function">
    <text evidence="9">Converts cobyric acid to cobinamide by the addition of aminopropanol on the F carboxylic group.</text>
</comment>
<evidence type="ECO:0000313" key="10">
    <source>
        <dbReference type="EMBL" id="CAG9178404.1"/>
    </source>
</evidence>
<keyword evidence="7 9" id="KW-1133">Transmembrane helix</keyword>
<evidence type="ECO:0000256" key="8">
    <source>
        <dbReference type="ARBA" id="ARBA00023136"/>
    </source>
</evidence>
<feature type="transmembrane region" description="Helical" evidence="9">
    <location>
        <begin position="74"/>
        <end position="91"/>
    </location>
</feature>
<gene>
    <name evidence="10" type="primary">cbiB</name>
    <name evidence="9" type="synonym">cobD</name>
    <name evidence="10" type="ORF">LMG21510_03576</name>
</gene>
<evidence type="ECO:0000256" key="5">
    <source>
        <dbReference type="ARBA" id="ARBA00022573"/>
    </source>
</evidence>
<feature type="transmembrane region" description="Helical" evidence="9">
    <location>
        <begin position="48"/>
        <end position="69"/>
    </location>
</feature>
<dbReference type="NCBIfam" id="NF005792">
    <property type="entry name" value="PRK07630.1"/>
    <property type="match status" value="1"/>
</dbReference>
<dbReference type="EMBL" id="CAJZAH010000003">
    <property type="protein sequence ID" value="CAG9178404.1"/>
    <property type="molecule type" value="Genomic_DNA"/>
</dbReference>
<name>A0ABN7YXV4_9BURK</name>
<dbReference type="PANTHER" id="PTHR34308:SF1">
    <property type="entry name" value="COBALAMIN BIOSYNTHESIS PROTEIN CBIB"/>
    <property type="match status" value="1"/>
</dbReference>
<comment type="caution">
    <text evidence="9">Lacks conserved residue(s) required for the propagation of feature annotation.</text>
</comment>
<proteinExistence type="inferred from homology"/>
<dbReference type="PANTHER" id="PTHR34308">
    <property type="entry name" value="COBALAMIN BIOSYNTHESIS PROTEIN CBIB"/>
    <property type="match status" value="1"/>
</dbReference>
<evidence type="ECO:0000313" key="11">
    <source>
        <dbReference type="Proteomes" id="UP000721236"/>
    </source>
</evidence>
<evidence type="ECO:0000256" key="7">
    <source>
        <dbReference type="ARBA" id="ARBA00022989"/>
    </source>
</evidence>
<evidence type="ECO:0000256" key="3">
    <source>
        <dbReference type="ARBA" id="ARBA00006263"/>
    </source>
</evidence>
<reference evidence="10 11" key="1">
    <citation type="submission" date="2021-08" db="EMBL/GenBank/DDBJ databases">
        <authorList>
            <person name="Peeters C."/>
        </authorList>
    </citation>
    <scope>NUCLEOTIDE SEQUENCE [LARGE SCALE GENOMIC DNA]</scope>
    <source>
        <strain evidence="10 11">LMG 21510</strain>
    </source>
</reference>
<accession>A0ABN7YXV4</accession>
<feature type="transmembrane region" description="Helical" evidence="9">
    <location>
        <begin position="152"/>
        <end position="170"/>
    </location>
</feature>
<dbReference type="Pfam" id="PF03186">
    <property type="entry name" value="CobD_Cbib"/>
    <property type="match status" value="1"/>
</dbReference>
<sequence length="330" mass="36299">MTFVAVLLALIAEQFRALGRDNPIYDIVRALAERAERAFDTGRPRDAALAWLTVVLPLTLAAAGVHYLLASISIALTVAWNVLVLYLTLGFRQFSHFFTDIHEALNRDDTATARALLHQWTGLDTVDMPVSEIVRHTLEAAIIAVHRHVFGVFFWFLVPVGPAGVVLYRISEYLARHWTRPSPERSLALGRFAARAFYAMDWIPSRLTAIGFAIVGNFEDAVYAWRNHARKWSDETNGILLASGGGALGVRLGVPLPEDDTSVVLRSRLAGAAFDYAPGMEDENGPEPSAPEYGAEPGVRALQSAVGLVWRAVVLWMLLLAMLSLAIWLG</sequence>
<comment type="subcellular location">
    <subcellularLocation>
        <location evidence="1 9">Cell membrane</location>
        <topology evidence="1 9">Multi-pass membrane protein</topology>
    </subcellularLocation>
</comment>
<dbReference type="HAMAP" id="MF_00024">
    <property type="entry name" value="CobD_CbiB"/>
    <property type="match status" value="1"/>
</dbReference>
<comment type="pathway">
    <text evidence="2 9">Cofactor biosynthesis; adenosylcobalamin biosynthesis.</text>
</comment>
<organism evidence="10 11">
    <name type="scientific">Cupriavidus respiraculi</name>
    <dbReference type="NCBI Taxonomy" id="195930"/>
    <lineage>
        <taxon>Bacteria</taxon>
        <taxon>Pseudomonadati</taxon>
        <taxon>Pseudomonadota</taxon>
        <taxon>Betaproteobacteria</taxon>
        <taxon>Burkholderiales</taxon>
        <taxon>Burkholderiaceae</taxon>
        <taxon>Cupriavidus</taxon>
    </lineage>
</organism>
<comment type="similarity">
    <text evidence="3 9">Belongs to the CobD/CbiB family.</text>
</comment>
<dbReference type="InterPro" id="IPR004485">
    <property type="entry name" value="Cobalamin_biosynth_CobD/CbiB"/>
</dbReference>
<comment type="caution">
    <text evidence="10">The sequence shown here is derived from an EMBL/GenBank/DDBJ whole genome shotgun (WGS) entry which is preliminary data.</text>
</comment>
<keyword evidence="4 9" id="KW-1003">Cell membrane</keyword>
<feature type="transmembrane region" description="Helical" evidence="9">
    <location>
        <begin position="308"/>
        <end position="329"/>
    </location>
</feature>
<keyword evidence="5 9" id="KW-0169">Cobalamin biosynthesis</keyword>
<keyword evidence="6 9" id="KW-0812">Transmembrane</keyword>
<evidence type="ECO:0000256" key="4">
    <source>
        <dbReference type="ARBA" id="ARBA00022475"/>
    </source>
</evidence>
<evidence type="ECO:0000256" key="9">
    <source>
        <dbReference type="HAMAP-Rule" id="MF_00024"/>
    </source>
</evidence>
<evidence type="ECO:0000256" key="6">
    <source>
        <dbReference type="ARBA" id="ARBA00022692"/>
    </source>
</evidence>
<evidence type="ECO:0000256" key="1">
    <source>
        <dbReference type="ARBA" id="ARBA00004651"/>
    </source>
</evidence>
<dbReference type="RefSeq" id="WP_224043083.1">
    <property type="nucleotide sequence ID" value="NZ_CAJZAH010000003.1"/>
</dbReference>
<keyword evidence="8 9" id="KW-0472">Membrane</keyword>
<keyword evidence="11" id="KW-1185">Reference proteome</keyword>
<dbReference type="Proteomes" id="UP000721236">
    <property type="component" value="Unassembled WGS sequence"/>
</dbReference>